<keyword evidence="2" id="KW-1185">Reference proteome</keyword>
<accession>A0ABV3TLJ4</accession>
<dbReference type="EMBL" id="JBFRYC010000007">
    <property type="protein sequence ID" value="MEX1662433.1"/>
    <property type="molecule type" value="Genomic_DNA"/>
</dbReference>
<evidence type="ECO:0000313" key="1">
    <source>
        <dbReference type="EMBL" id="MEX1662433.1"/>
    </source>
</evidence>
<dbReference type="RefSeq" id="WP_368392206.1">
    <property type="nucleotide sequence ID" value="NZ_JBFRYC010000007.1"/>
</dbReference>
<reference evidence="1 2" key="1">
    <citation type="journal article" date="2011" name="Int. J. Syst. Evol. Microbiol.">
        <title>Zhongshania antarctica gen. nov., sp. nov. and Zhongshania guokunii sp. nov., gammaproteobacteria respectively isolated from coastal attached (fast) ice and surface seawater of the Antarctic.</title>
        <authorList>
            <person name="Li H.J."/>
            <person name="Zhang X.Y."/>
            <person name="Chen C.X."/>
            <person name="Zhang Y.J."/>
            <person name="Gao Z.M."/>
            <person name="Yu Y."/>
            <person name="Chen X.L."/>
            <person name="Chen B."/>
            <person name="Zhang Y.Z."/>
        </authorList>
    </citation>
    <scope>NUCLEOTIDE SEQUENCE [LARGE SCALE GENOMIC DNA]</scope>
    <source>
        <strain evidence="1 2">15-R06ZXC-3</strain>
    </source>
</reference>
<proteinExistence type="predicted"/>
<sequence>MRPAEKIDRITMMNVGGFGGAGATALATPAASSPLNGNPDA</sequence>
<dbReference type="Proteomes" id="UP001557465">
    <property type="component" value="Unassembled WGS sequence"/>
</dbReference>
<name>A0ABV3TLJ4_9RHOB</name>
<organism evidence="1 2">
    <name type="scientific">Thioclava arctica</name>
    <dbReference type="NCBI Taxonomy" id="3238301"/>
    <lineage>
        <taxon>Bacteria</taxon>
        <taxon>Pseudomonadati</taxon>
        <taxon>Pseudomonadota</taxon>
        <taxon>Alphaproteobacteria</taxon>
        <taxon>Rhodobacterales</taxon>
        <taxon>Paracoccaceae</taxon>
        <taxon>Thioclava</taxon>
    </lineage>
</organism>
<comment type="caution">
    <text evidence="1">The sequence shown here is derived from an EMBL/GenBank/DDBJ whole genome shotgun (WGS) entry which is preliminary data.</text>
</comment>
<gene>
    <name evidence="1" type="ORF">AB4874_12355</name>
</gene>
<evidence type="ECO:0000313" key="2">
    <source>
        <dbReference type="Proteomes" id="UP001557465"/>
    </source>
</evidence>
<protein>
    <submittedName>
        <fullName evidence="1">Uncharacterized protein</fullName>
    </submittedName>
</protein>